<accession>A0A3P2ABJ3</accession>
<feature type="transmembrane region" description="Helical" evidence="1">
    <location>
        <begin position="61"/>
        <end position="83"/>
    </location>
</feature>
<feature type="transmembrane region" description="Helical" evidence="1">
    <location>
        <begin position="269"/>
        <end position="290"/>
    </location>
</feature>
<sequence length="293" mass="31668">MLYLVMSIIASVSVSVLLKSARQRGWRVEQMVAFNYIVTTLMTLLLLRPDAAALTGALSHLWLFVLLGVLLPSVFVIMGKAVAHAGIVKSDAAQRLSLFLPIVAAFVLFGEVFKPNTLAGVVLAFAALLCLLYKKQEGVSAAPAADVSPRQTALLLFGVWAGYGVIDILFKQLSKLKTALPASLLLAFVLAGMLMFAYLFFRKTAWHKASMLAGLLLGVLNFANILFYIKAHQVFKDNPTLVFAGMNMGVIVLGTLAGALLYREHISKTNALGIVLALLAMVCLYFWTALFGG</sequence>
<keyword evidence="1" id="KW-0812">Transmembrane</keyword>
<feature type="transmembrane region" description="Helical" evidence="1">
    <location>
        <begin position="154"/>
        <end position="173"/>
    </location>
</feature>
<feature type="transmembrane region" description="Helical" evidence="1">
    <location>
        <begin position="33"/>
        <end position="49"/>
    </location>
</feature>
<evidence type="ECO:0000313" key="2">
    <source>
        <dbReference type="EMBL" id="RRD91570.1"/>
    </source>
</evidence>
<evidence type="ECO:0000313" key="3">
    <source>
        <dbReference type="Proteomes" id="UP000269923"/>
    </source>
</evidence>
<protein>
    <submittedName>
        <fullName evidence="2">EamA/RhaT family transporter</fullName>
    </submittedName>
</protein>
<keyword evidence="1" id="KW-1133">Transmembrane helix</keyword>
<dbReference type="EMBL" id="RQYC01000001">
    <property type="protein sequence ID" value="RRD91570.1"/>
    <property type="molecule type" value="Genomic_DNA"/>
</dbReference>
<proteinExistence type="predicted"/>
<reference evidence="2 3" key="1">
    <citation type="submission" date="2018-11" db="EMBL/GenBank/DDBJ databases">
        <title>Genomes From Bacteria Associated with the Canine Oral Cavity: a Test Case for Automated Genome-Based Taxonomic Assignment.</title>
        <authorList>
            <person name="Coil D.A."/>
            <person name="Jospin G."/>
            <person name="Darling A.E."/>
            <person name="Wallis C."/>
            <person name="Davis I.J."/>
            <person name="Harris S."/>
            <person name="Eisen J.A."/>
            <person name="Holcombe L.J."/>
            <person name="O'Flynn C."/>
        </authorList>
    </citation>
    <scope>NUCLEOTIDE SEQUENCE [LARGE SCALE GENOMIC DNA]</scope>
    <source>
        <strain evidence="2 3">COT-280</strain>
    </source>
</reference>
<feature type="transmembrane region" description="Helical" evidence="1">
    <location>
        <begin position="241"/>
        <end position="262"/>
    </location>
</feature>
<gene>
    <name evidence="2" type="ORF">EII21_00635</name>
</gene>
<feature type="transmembrane region" description="Helical" evidence="1">
    <location>
        <begin position="179"/>
        <end position="200"/>
    </location>
</feature>
<feature type="transmembrane region" description="Helical" evidence="1">
    <location>
        <begin position="116"/>
        <end position="133"/>
    </location>
</feature>
<dbReference type="OrthoDB" id="1524053at2"/>
<organism evidence="2 3">
    <name type="scientific">Conchiformibius steedae</name>
    <dbReference type="NCBI Taxonomy" id="153493"/>
    <lineage>
        <taxon>Bacteria</taxon>
        <taxon>Pseudomonadati</taxon>
        <taxon>Pseudomonadota</taxon>
        <taxon>Betaproteobacteria</taxon>
        <taxon>Neisseriales</taxon>
        <taxon>Neisseriaceae</taxon>
        <taxon>Conchiformibius</taxon>
    </lineage>
</organism>
<feature type="transmembrane region" description="Helical" evidence="1">
    <location>
        <begin position="92"/>
        <end position="110"/>
    </location>
</feature>
<keyword evidence="3" id="KW-1185">Reference proteome</keyword>
<evidence type="ECO:0000256" key="1">
    <source>
        <dbReference type="SAM" id="Phobius"/>
    </source>
</evidence>
<dbReference type="Proteomes" id="UP000269923">
    <property type="component" value="Unassembled WGS sequence"/>
</dbReference>
<dbReference type="STRING" id="1121352.GCA_000620925_00544"/>
<dbReference type="SUPFAM" id="SSF103481">
    <property type="entry name" value="Multidrug resistance efflux transporter EmrE"/>
    <property type="match status" value="2"/>
</dbReference>
<comment type="caution">
    <text evidence="2">The sequence shown here is derived from an EMBL/GenBank/DDBJ whole genome shotgun (WGS) entry which is preliminary data.</text>
</comment>
<feature type="transmembrane region" description="Helical" evidence="1">
    <location>
        <begin position="212"/>
        <end position="229"/>
    </location>
</feature>
<dbReference type="RefSeq" id="WP_124793769.1">
    <property type="nucleotide sequence ID" value="NZ_RQYC01000001.1"/>
</dbReference>
<name>A0A3P2ABJ3_9NEIS</name>
<dbReference type="InterPro" id="IPR037185">
    <property type="entry name" value="EmrE-like"/>
</dbReference>
<keyword evidence="1" id="KW-0472">Membrane</keyword>
<dbReference type="AlphaFoldDB" id="A0A3P2ABJ3"/>